<proteinExistence type="predicted"/>
<dbReference type="AlphaFoldDB" id="A0A8X6QG95"/>
<organism evidence="1 2">
    <name type="scientific">Nephila pilipes</name>
    <name type="common">Giant wood spider</name>
    <name type="synonym">Nephila maculata</name>
    <dbReference type="NCBI Taxonomy" id="299642"/>
    <lineage>
        <taxon>Eukaryota</taxon>
        <taxon>Metazoa</taxon>
        <taxon>Ecdysozoa</taxon>
        <taxon>Arthropoda</taxon>
        <taxon>Chelicerata</taxon>
        <taxon>Arachnida</taxon>
        <taxon>Araneae</taxon>
        <taxon>Araneomorphae</taxon>
        <taxon>Entelegynae</taxon>
        <taxon>Araneoidea</taxon>
        <taxon>Nephilidae</taxon>
        <taxon>Nephila</taxon>
    </lineage>
</organism>
<protein>
    <submittedName>
        <fullName evidence="1">Uncharacterized protein</fullName>
    </submittedName>
</protein>
<gene>
    <name evidence="1" type="ORF">NPIL_537701</name>
</gene>
<dbReference type="EMBL" id="BMAW01030625">
    <property type="protein sequence ID" value="GFU17325.1"/>
    <property type="molecule type" value="Genomic_DNA"/>
</dbReference>
<evidence type="ECO:0000313" key="1">
    <source>
        <dbReference type="EMBL" id="GFU17325.1"/>
    </source>
</evidence>
<comment type="caution">
    <text evidence="1">The sequence shown here is derived from an EMBL/GenBank/DDBJ whole genome shotgun (WGS) entry which is preliminary data.</text>
</comment>
<dbReference type="Proteomes" id="UP000887013">
    <property type="component" value="Unassembled WGS sequence"/>
</dbReference>
<evidence type="ECO:0000313" key="2">
    <source>
        <dbReference type="Proteomes" id="UP000887013"/>
    </source>
</evidence>
<keyword evidence="2" id="KW-1185">Reference proteome</keyword>
<accession>A0A8X6QG95</accession>
<sequence>MGSCSKMRQVSVSPMLVTNYECGVDVETNQIQQQLWQLSAAITTRQEGVMVWGEIAYDLMSPLICIQSPMMIQ</sequence>
<name>A0A8X6QG95_NEPPI</name>
<reference evidence="1" key="1">
    <citation type="submission" date="2020-08" db="EMBL/GenBank/DDBJ databases">
        <title>Multicomponent nature underlies the extraordinary mechanical properties of spider dragline silk.</title>
        <authorList>
            <person name="Kono N."/>
            <person name="Nakamura H."/>
            <person name="Mori M."/>
            <person name="Yoshida Y."/>
            <person name="Ohtoshi R."/>
            <person name="Malay A.D."/>
            <person name="Moran D.A.P."/>
            <person name="Tomita M."/>
            <person name="Numata K."/>
            <person name="Arakawa K."/>
        </authorList>
    </citation>
    <scope>NUCLEOTIDE SEQUENCE</scope>
</reference>